<accession>A0A6A7AGF7</accession>
<proteinExistence type="predicted"/>
<evidence type="ECO:0000256" key="1">
    <source>
        <dbReference type="SAM" id="MobiDB-lite"/>
    </source>
</evidence>
<dbReference type="Proteomes" id="UP000799424">
    <property type="component" value="Unassembled WGS sequence"/>
</dbReference>
<sequence>MRRHTFEIPFEKANENLSAFLIGKGVDCKGTYIKVVLTTQDMKGPSENGADILPLIKAYAKSPCFCIVMRESRYMDTTERTLTRKQRNGFLKKLFVKGGKSLPTGPCANSTWLRYMRTAMNALFICRGPTRFVLTFQVNHVFAEDWMEGGEDLDGTVKDQTFQFNDIVMSSCLQPTRRRDGSSSQVSRWSRSCTKSRSRNGPRMADRTGIGVGRGMLQESHHDW</sequence>
<dbReference type="EMBL" id="MU006217">
    <property type="protein sequence ID" value="KAF2832362.1"/>
    <property type="molecule type" value="Genomic_DNA"/>
</dbReference>
<reference evidence="2" key="1">
    <citation type="journal article" date="2020" name="Stud. Mycol.">
        <title>101 Dothideomycetes genomes: a test case for predicting lifestyles and emergence of pathogens.</title>
        <authorList>
            <person name="Haridas S."/>
            <person name="Albert R."/>
            <person name="Binder M."/>
            <person name="Bloem J."/>
            <person name="Labutti K."/>
            <person name="Salamov A."/>
            <person name="Andreopoulos B."/>
            <person name="Baker S."/>
            <person name="Barry K."/>
            <person name="Bills G."/>
            <person name="Bluhm B."/>
            <person name="Cannon C."/>
            <person name="Castanera R."/>
            <person name="Culley D."/>
            <person name="Daum C."/>
            <person name="Ezra D."/>
            <person name="Gonzalez J."/>
            <person name="Henrissat B."/>
            <person name="Kuo A."/>
            <person name="Liang C."/>
            <person name="Lipzen A."/>
            <person name="Lutzoni F."/>
            <person name="Magnuson J."/>
            <person name="Mondo S."/>
            <person name="Nolan M."/>
            <person name="Ohm R."/>
            <person name="Pangilinan J."/>
            <person name="Park H.-J."/>
            <person name="Ramirez L."/>
            <person name="Alfaro M."/>
            <person name="Sun H."/>
            <person name="Tritt A."/>
            <person name="Yoshinaga Y."/>
            <person name="Zwiers L.-H."/>
            <person name="Turgeon B."/>
            <person name="Goodwin S."/>
            <person name="Spatafora J."/>
            <person name="Crous P."/>
            <person name="Grigoriev I."/>
        </authorList>
    </citation>
    <scope>NUCLEOTIDE SEQUENCE</scope>
    <source>
        <strain evidence="2">CBS 113818</strain>
    </source>
</reference>
<keyword evidence="3" id="KW-1185">Reference proteome</keyword>
<feature type="compositionally biased region" description="Low complexity" evidence="1">
    <location>
        <begin position="182"/>
        <end position="192"/>
    </location>
</feature>
<protein>
    <submittedName>
        <fullName evidence="2">Uncharacterized protein</fullName>
    </submittedName>
</protein>
<name>A0A6A7AGF7_9PLEO</name>
<feature type="region of interest" description="Disordered" evidence="1">
    <location>
        <begin position="175"/>
        <end position="212"/>
    </location>
</feature>
<evidence type="ECO:0000313" key="2">
    <source>
        <dbReference type="EMBL" id="KAF2832362.1"/>
    </source>
</evidence>
<gene>
    <name evidence="2" type="ORF">CC86DRAFT_462672</name>
</gene>
<dbReference type="AlphaFoldDB" id="A0A6A7AGF7"/>
<evidence type="ECO:0000313" key="3">
    <source>
        <dbReference type="Proteomes" id="UP000799424"/>
    </source>
</evidence>
<organism evidence="2 3">
    <name type="scientific">Ophiobolus disseminans</name>
    <dbReference type="NCBI Taxonomy" id="1469910"/>
    <lineage>
        <taxon>Eukaryota</taxon>
        <taxon>Fungi</taxon>
        <taxon>Dikarya</taxon>
        <taxon>Ascomycota</taxon>
        <taxon>Pezizomycotina</taxon>
        <taxon>Dothideomycetes</taxon>
        <taxon>Pleosporomycetidae</taxon>
        <taxon>Pleosporales</taxon>
        <taxon>Pleosporineae</taxon>
        <taxon>Phaeosphaeriaceae</taxon>
        <taxon>Ophiobolus</taxon>
    </lineage>
</organism>